<dbReference type="RefSeq" id="WP_090983869.1">
    <property type="nucleotide sequence ID" value="NZ_FOJM01000009.1"/>
</dbReference>
<evidence type="ECO:0000313" key="1">
    <source>
        <dbReference type="EMBL" id="SFA50244.1"/>
    </source>
</evidence>
<protein>
    <submittedName>
        <fullName evidence="1">Uncharacterized protein</fullName>
    </submittedName>
</protein>
<name>A0A1I0TEN8_9SPHI</name>
<accession>A0A1I0TEN8</accession>
<reference evidence="2" key="1">
    <citation type="submission" date="2016-10" db="EMBL/GenBank/DDBJ databases">
        <authorList>
            <person name="Varghese N."/>
            <person name="Submissions S."/>
        </authorList>
    </citation>
    <scope>NUCLEOTIDE SEQUENCE [LARGE SCALE GENOMIC DNA]</scope>
    <source>
        <strain evidence="2">DSM 18130</strain>
    </source>
</reference>
<keyword evidence="2" id="KW-1185">Reference proteome</keyword>
<proteinExistence type="predicted"/>
<dbReference type="EMBL" id="FOJM01000009">
    <property type="protein sequence ID" value="SFA50244.1"/>
    <property type="molecule type" value="Genomic_DNA"/>
</dbReference>
<evidence type="ECO:0000313" key="2">
    <source>
        <dbReference type="Proteomes" id="UP000198836"/>
    </source>
</evidence>
<dbReference type="AlphaFoldDB" id="A0A1I0TEN8"/>
<dbReference type="OrthoDB" id="770608at2"/>
<organism evidence="1 2">
    <name type="scientific">Pedobacter suwonensis</name>
    <dbReference type="NCBI Taxonomy" id="332999"/>
    <lineage>
        <taxon>Bacteria</taxon>
        <taxon>Pseudomonadati</taxon>
        <taxon>Bacteroidota</taxon>
        <taxon>Sphingobacteriia</taxon>
        <taxon>Sphingobacteriales</taxon>
        <taxon>Sphingobacteriaceae</taxon>
        <taxon>Pedobacter</taxon>
    </lineage>
</organism>
<dbReference type="Proteomes" id="UP000198836">
    <property type="component" value="Unassembled WGS sequence"/>
</dbReference>
<gene>
    <name evidence="1" type="ORF">SAMN04488511_10926</name>
</gene>
<sequence length="119" mass="14508">MVKKKYYYQIHLEVVLNGSDFVFGFINISHISYKKFEELFFDQITHERFLFDDAISYFIEPNLYNKHKEFFDNEIPFTFNFDLFEYSVALTGDDFDKLKPNYYEELPPMFEQDDSEVEK</sequence>